<sequence length="358" mass="37049">MRSAVLMLGVLLTLAGTAPAGHAQAPSDSTYTVRSGDTLYSIAQRTGVSVAALQRWNDLEGTALQIGQTLRLRPPRPEDRTEASADTTEARPDSTAADSPLSDTAVSDTAVSDTVVSDTTVSDTVAVGTSDPDSPAVDSVTAPPVYGRHVAADGDSFVTLALRLGTTADTLSALNDRTAAPLAAGETLRLPKRFAPPAHVVASGETLYSIAGEYGVSARALRTANGLDTTALEPGRRLRLPGREAPEVPPPGDWAAPDSTGAVAVYPDAFAGRLTASGTPYDPDALVVSHPSLPYDSVVLLSRPDAGRHTFARVLDRGPIEAGTLLDVSAAVADRLGLDADATPTVELRTVWIEGRAE</sequence>
<dbReference type="InterPro" id="IPR018392">
    <property type="entry name" value="LysM"/>
</dbReference>
<dbReference type="RefSeq" id="WP_259059908.1">
    <property type="nucleotide sequence ID" value="NZ_JANTZM010000016.1"/>
</dbReference>
<dbReference type="AlphaFoldDB" id="A0AAW5PAX1"/>
<evidence type="ECO:0000313" key="4">
    <source>
        <dbReference type="EMBL" id="MCS4158946.1"/>
    </source>
</evidence>
<proteinExistence type="predicted"/>
<dbReference type="GO" id="GO:0008932">
    <property type="term" value="F:lytic endotransglycosylase activity"/>
    <property type="evidence" value="ECO:0007669"/>
    <property type="project" value="TreeGrafter"/>
</dbReference>
<dbReference type="CDD" id="cd00118">
    <property type="entry name" value="LysM"/>
    <property type="match status" value="2"/>
</dbReference>
<dbReference type="Gene3D" id="2.40.40.10">
    <property type="entry name" value="RlpA-like domain"/>
    <property type="match status" value="1"/>
</dbReference>
<accession>A0AAW5PAX1</accession>
<dbReference type="PROSITE" id="PS51782">
    <property type="entry name" value="LYSM"/>
    <property type="match status" value="2"/>
</dbReference>
<dbReference type="InterPro" id="IPR036779">
    <property type="entry name" value="LysM_dom_sf"/>
</dbReference>
<dbReference type="CDD" id="cd22268">
    <property type="entry name" value="DPBB_RlpA-like"/>
    <property type="match status" value="1"/>
</dbReference>
<dbReference type="PANTHER" id="PTHR33734:SF22">
    <property type="entry name" value="MEMBRANE-BOUND LYTIC MUREIN TRANSGLYCOSYLASE D"/>
    <property type="match status" value="1"/>
</dbReference>
<evidence type="ECO:0000313" key="5">
    <source>
        <dbReference type="Proteomes" id="UP001155110"/>
    </source>
</evidence>
<gene>
    <name evidence="4" type="ORF">GGP99_002930</name>
</gene>
<comment type="caution">
    <text evidence="4">The sequence shown here is derived from an EMBL/GenBank/DDBJ whole genome shotgun (WGS) entry which is preliminary data.</text>
</comment>
<feature type="domain" description="LysM" evidence="3">
    <location>
        <begin position="197"/>
        <end position="240"/>
    </location>
</feature>
<dbReference type="SMART" id="SM00257">
    <property type="entry name" value="LysM"/>
    <property type="match status" value="3"/>
</dbReference>
<feature type="signal peptide" evidence="2">
    <location>
        <begin position="1"/>
        <end position="23"/>
    </location>
</feature>
<organism evidence="4 5">
    <name type="scientific">Salinibacter ruber</name>
    <dbReference type="NCBI Taxonomy" id="146919"/>
    <lineage>
        <taxon>Bacteria</taxon>
        <taxon>Pseudomonadati</taxon>
        <taxon>Rhodothermota</taxon>
        <taxon>Rhodothermia</taxon>
        <taxon>Rhodothermales</taxon>
        <taxon>Salinibacteraceae</taxon>
        <taxon>Salinibacter</taxon>
    </lineage>
</organism>
<dbReference type="EMBL" id="JANTZM010000016">
    <property type="protein sequence ID" value="MCS4158946.1"/>
    <property type="molecule type" value="Genomic_DNA"/>
</dbReference>
<evidence type="ECO:0000256" key="1">
    <source>
        <dbReference type="SAM" id="MobiDB-lite"/>
    </source>
</evidence>
<dbReference type="Gene3D" id="3.10.350.10">
    <property type="entry name" value="LysM domain"/>
    <property type="match status" value="2"/>
</dbReference>
<dbReference type="Proteomes" id="UP001155110">
    <property type="component" value="Unassembled WGS sequence"/>
</dbReference>
<evidence type="ECO:0000256" key="2">
    <source>
        <dbReference type="SAM" id="SignalP"/>
    </source>
</evidence>
<dbReference type="Pfam" id="PF01476">
    <property type="entry name" value="LysM"/>
    <property type="match status" value="3"/>
</dbReference>
<name>A0AAW5PAX1_9BACT</name>
<evidence type="ECO:0000259" key="3">
    <source>
        <dbReference type="PROSITE" id="PS51782"/>
    </source>
</evidence>
<dbReference type="SUPFAM" id="SSF54106">
    <property type="entry name" value="LysM domain"/>
    <property type="match status" value="2"/>
</dbReference>
<dbReference type="InterPro" id="IPR009009">
    <property type="entry name" value="RlpA-like_DPBB"/>
</dbReference>
<keyword evidence="2" id="KW-0732">Signal</keyword>
<dbReference type="Pfam" id="PF03330">
    <property type="entry name" value="DPBB_1"/>
    <property type="match status" value="1"/>
</dbReference>
<dbReference type="PANTHER" id="PTHR33734">
    <property type="entry name" value="LYSM DOMAIN-CONTAINING GPI-ANCHORED PROTEIN 2"/>
    <property type="match status" value="1"/>
</dbReference>
<feature type="chain" id="PRO_5044026046" evidence="2">
    <location>
        <begin position="24"/>
        <end position="358"/>
    </location>
</feature>
<reference evidence="4" key="1">
    <citation type="submission" date="2022-08" db="EMBL/GenBank/DDBJ databases">
        <title>Genomic Encyclopedia of Type Strains, Phase V (KMG-V): Genome sequencing to study the core and pangenomes of soil and plant-associated prokaryotes.</title>
        <authorList>
            <person name="Whitman W."/>
        </authorList>
    </citation>
    <scope>NUCLEOTIDE SEQUENCE</scope>
    <source>
        <strain evidence="4">SP3002</strain>
    </source>
</reference>
<dbReference type="InterPro" id="IPR036908">
    <property type="entry name" value="RlpA-like_sf"/>
</dbReference>
<feature type="domain" description="LysM" evidence="3">
    <location>
        <begin position="29"/>
        <end position="72"/>
    </location>
</feature>
<feature type="region of interest" description="Disordered" evidence="1">
    <location>
        <begin position="67"/>
        <end position="114"/>
    </location>
</feature>
<feature type="compositionally biased region" description="Low complexity" evidence="1">
    <location>
        <begin position="102"/>
        <end position="114"/>
    </location>
</feature>
<feature type="compositionally biased region" description="Basic and acidic residues" evidence="1">
    <location>
        <begin position="75"/>
        <end position="92"/>
    </location>
</feature>
<protein>
    <submittedName>
        <fullName evidence="4">LysM repeat protein</fullName>
    </submittedName>
</protein>